<dbReference type="OrthoDB" id="1652964at2759"/>
<gene>
    <name evidence="17" type="ORF">CANARDRAFT_29119</name>
</gene>
<dbReference type="PROSITE" id="PS00627">
    <property type="entry name" value="GHMP_KINASES_ATP"/>
    <property type="match status" value="1"/>
</dbReference>
<dbReference type="Proteomes" id="UP000094801">
    <property type="component" value="Unassembled WGS sequence"/>
</dbReference>
<organism evidence="17 18">
    <name type="scientific">[Candida] arabinofermentans NRRL YB-2248</name>
    <dbReference type="NCBI Taxonomy" id="983967"/>
    <lineage>
        <taxon>Eukaryota</taxon>
        <taxon>Fungi</taxon>
        <taxon>Dikarya</taxon>
        <taxon>Ascomycota</taxon>
        <taxon>Saccharomycotina</taxon>
        <taxon>Pichiomycetes</taxon>
        <taxon>Pichiales</taxon>
        <taxon>Pichiaceae</taxon>
        <taxon>Ogataea</taxon>
        <taxon>Ogataea/Candida clade</taxon>
    </lineage>
</organism>
<dbReference type="Gene3D" id="3.30.230.10">
    <property type="match status" value="1"/>
</dbReference>
<dbReference type="GO" id="GO:0019287">
    <property type="term" value="P:isopentenyl diphosphate biosynthetic process, mevalonate pathway"/>
    <property type="evidence" value="ECO:0007669"/>
    <property type="project" value="UniProtKB-UniPathway"/>
</dbReference>
<dbReference type="Pfam" id="PF08544">
    <property type="entry name" value="GHMP_kinases_C"/>
    <property type="match status" value="1"/>
</dbReference>
<dbReference type="SUPFAM" id="SSF55060">
    <property type="entry name" value="GHMP Kinase, C-terminal domain"/>
    <property type="match status" value="1"/>
</dbReference>
<evidence type="ECO:0000256" key="12">
    <source>
        <dbReference type="ARBA" id="ARBA00029310"/>
    </source>
</evidence>
<dbReference type="InterPro" id="IPR014721">
    <property type="entry name" value="Ribsml_uS5_D2-typ_fold_subgr"/>
</dbReference>
<dbReference type="AlphaFoldDB" id="A0A1E4SYN5"/>
<keyword evidence="7 14" id="KW-0547">Nucleotide-binding</keyword>
<dbReference type="InterPro" id="IPR020568">
    <property type="entry name" value="Ribosomal_Su5_D2-typ_SF"/>
</dbReference>
<comment type="catalytic activity">
    <reaction evidence="12">
        <text>(R)-mevalonate + ATP = (R)-5-phosphomevalonate + ADP + H(+)</text>
        <dbReference type="Rhea" id="RHEA:17065"/>
        <dbReference type="ChEBI" id="CHEBI:15378"/>
        <dbReference type="ChEBI" id="CHEBI:30616"/>
        <dbReference type="ChEBI" id="CHEBI:36464"/>
        <dbReference type="ChEBI" id="CHEBI:58146"/>
        <dbReference type="ChEBI" id="CHEBI:456216"/>
        <dbReference type="EC" id="2.7.1.36"/>
    </reaction>
    <physiologicalReaction direction="left-to-right" evidence="12">
        <dbReference type="Rhea" id="RHEA:17066"/>
    </physiologicalReaction>
</comment>
<keyword evidence="14" id="KW-0753">Steroid metabolism</keyword>
<reference evidence="18" key="1">
    <citation type="submission" date="2016-04" db="EMBL/GenBank/DDBJ databases">
        <title>Comparative genomics of biotechnologically important yeasts.</title>
        <authorList>
            <consortium name="DOE Joint Genome Institute"/>
            <person name="Riley R."/>
            <person name="Haridas S."/>
            <person name="Wolfe K.H."/>
            <person name="Lopes M.R."/>
            <person name="Hittinger C.T."/>
            <person name="Goker M."/>
            <person name="Salamov A."/>
            <person name="Wisecaver J."/>
            <person name="Long T.M."/>
            <person name="Aerts A.L."/>
            <person name="Barry K."/>
            <person name="Choi C."/>
            <person name="Clum A."/>
            <person name="Coughlan A.Y."/>
            <person name="Deshpande S."/>
            <person name="Douglass A.P."/>
            <person name="Hanson S.J."/>
            <person name="Klenk H.-P."/>
            <person name="Labutti K."/>
            <person name="Lapidus A."/>
            <person name="Lindquist E."/>
            <person name="Lipzen A."/>
            <person name="Meier-Kolthoff J.P."/>
            <person name="Ohm R.A."/>
            <person name="Otillar R.P."/>
            <person name="Pangilinan J."/>
            <person name="Peng Y."/>
            <person name="Rokas A."/>
            <person name="Rosa C.A."/>
            <person name="Scheuner C."/>
            <person name="Sibirny A.A."/>
            <person name="Slot J.C."/>
            <person name="Stielow J.B."/>
            <person name="Sun H."/>
            <person name="Kurtzman C.P."/>
            <person name="Blackwell M."/>
            <person name="Grigoriev I.V."/>
            <person name="Jeffries T.W."/>
        </authorList>
    </citation>
    <scope>NUCLEOTIDE SEQUENCE [LARGE SCALE GENOMIC DNA]</scope>
    <source>
        <strain evidence="18">NRRL YB-2248</strain>
    </source>
</reference>
<protein>
    <recommendedName>
        <fullName evidence="3 14">Mevalonate kinase</fullName>
        <shortName evidence="14">MK</shortName>
        <ecNumber evidence="3 14">2.7.1.36</ecNumber>
    </recommendedName>
</protein>
<evidence type="ECO:0000256" key="7">
    <source>
        <dbReference type="ARBA" id="ARBA00022741"/>
    </source>
</evidence>
<keyword evidence="14" id="KW-1207">Sterol metabolism</keyword>
<dbReference type="GO" id="GO:0005829">
    <property type="term" value="C:cytosol"/>
    <property type="evidence" value="ECO:0007669"/>
    <property type="project" value="TreeGrafter"/>
</dbReference>
<evidence type="ECO:0000256" key="4">
    <source>
        <dbReference type="ARBA" id="ARBA00022490"/>
    </source>
</evidence>
<evidence type="ECO:0000256" key="3">
    <source>
        <dbReference type="ARBA" id="ARBA00012103"/>
    </source>
</evidence>
<evidence type="ECO:0000313" key="17">
    <source>
        <dbReference type="EMBL" id="ODV84594.1"/>
    </source>
</evidence>
<keyword evidence="9 14" id="KW-0067">ATP-binding</keyword>
<sequence length="423" mass="46548">MVQFPFVTSAPGKVIIFGEHSAVYNKPAIAAALSLRTYLLVTKHDSDDIILEFPDIDFSYKWKKSDIPLKSTISNKLHEDDELNPELISSITPLLSTINTKYHYTAAYTFLYLFVSLCSDSIPSGLTFTVRSTLPIGAGLGSSASISVCLTSAFSYLNNHIDEATFKSADINLKDSPECSFIDSWSFIGEKCSHGNPSGIDNAVATYGGAVLFQRMSNSIPSVRTSMRNLPVLNLLLTNTKTPRSTSDLVSKVSKLIVDLPITSGLILDTMESIVKIAYNLMLRPFLDSESKQKLLELIRINHGLLVSLGVSHPNLEKIKLLCDEFKVGETKLTGAGGGGCAITLIDDDLVTPLKLENLIKEFDNLGFETFKTSLGGKGVGLLVTRDEKLLELMTVENFMSFKSRDEIEESIGCLSVDEWRYW</sequence>
<evidence type="ECO:0000256" key="6">
    <source>
        <dbReference type="ARBA" id="ARBA00022679"/>
    </source>
</evidence>
<proteinExistence type="inferred from homology"/>
<keyword evidence="14" id="KW-0752">Steroid biosynthesis</keyword>
<evidence type="ECO:0000256" key="2">
    <source>
        <dbReference type="ARBA" id="ARBA00006495"/>
    </source>
</evidence>
<dbReference type="EMBL" id="KV453856">
    <property type="protein sequence ID" value="ODV84594.1"/>
    <property type="molecule type" value="Genomic_DNA"/>
</dbReference>
<dbReference type="STRING" id="983967.A0A1E4SYN5"/>
<dbReference type="PRINTS" id="PR00959">
    <property type="entry name" value="MEVGALKINASE"/>
</dbReference>
<keyword evidence="14" id="KW-0756">Sterol biosynthesis</keyword>
<dbReference type="InterPro" id="IPR006204">
    <property type="entry name" value="GHMP_kinase_N_dom"/>
</dbReference>
<evidence type="ECO:0000256" key="13">
    <source>
        <dbReference type="ARBA" id="ARBA00029438"/>
    </source>
</evidence>
<evidence type="ECO:0000259" key="15">
    <source>
        <dbReference type="Pfam" id="PF00288"/>
    </source>
</evidence>
<comment type="similarity">
    <text evidence="2 14">Belongs to the GHMP kinase family. Mevalonate kinase subfamily.</text>
</comment>
<dbReference type="Gene3D" id="3.30.70.890">
    <property type="entry name" value="GHMP kinase, C-terminal domain"/>
    <property type="match status" value="1"/>
</dbReference>
<dbReference type="SUPFAM" id="SSF54211">
    <property type="entry name" value="Ribosomal protein S5 domain 2-like"/>
    <property type="match status" value="1"/>
</dbReference>
<dbReference type="InterPro" id="IPR013750">
    <property type="entry name" value="GHMP_kinase_C_dom"/>
</dbReference>
<dbReference type="InterPro" id="IPR006203">
    <property type="entry name" value="GHMP_knse_ATP-bd_CS"/>
</dbReference>
<keyword evidence="5 14" id="KW-0444">Lipid biosynthesis</keyword>
<feature type="domain" description="GHMP kinase C-terminal" evidence="16">
    <location>
        <begin position="289"/>
        <end position="348"/>
    </location>
</feature>
<dbReference type="PANTHER" id="PTHR43290:SF2">
    <property type="entry name" value="MEVALONATE KINASE"/>
    <property type="match status" value="1"/>
</dbReference>
<evidence type="ECO:0000256" key="11">
    <source>
        <dbReference type="ARBA" id="ARBA00023098"/>
    </source>
</evidence>
<keyword evidence="10" id="KW-0460">Magnesium</keyword>
<dbReference type="Pfam" id="PF00288">
    <property type="entry name" value="GHMP_kinases_N"/>
    <property type="match status" value="1"/>
</dbReference>
<comment type="function">
    <text evidence="14">Mevalonate kinase; part of the second module of ergosterol biosynthesis pathway that includes the middle steps of the pathway. The second module is carried out in the vacuole and involves the formation of farnesyl diphosphate, which is also an important intermediate in the biosynthesis of ubiquinone, dolichol, heme and prenylated proteins.</text>
</comment>
<evidence type="ECO:0000256" key="8">
    <source>
        <dbReference type="ARBA" id="ARBA00022777"/>
    </source>
</evidence>
<comment type="subcellular location">
    <subcellularLocation>
        <location evidence="1 14">Cytoplasm</location>
    </subcellularLocation>
</comment>
<evidence type="ECO:0000256" key="10">
    <source>
        <dbReference type="ARBA" id="ARBA00022842"/>
    </source>
</evidence>
<keyword evidence="6 14" id="KW-0808">Transferase</keyword>
<dbReference type="UniPathway" id="UPA00057">
    <property type="reaction ID" value="UER00098"/>
</dbReference>
<dbReference type="PANTHER" id="PTHR43290">
    <property type="entry name" value="MEVALONATE KINASE"/>
    <property type="match status" value="1"/>
</dbReference>
<dbReference type="EC" id="2.7.1.36" evidence="3 14"/>
<dbReference type="NCBIfam" id="TIGR00549">
    <property type="entry name" value="mevalon_kin"/>
    <property type="match status" value="1"/>
</dbReference>
<dbReference type="GO" id="GO:0004496">
    <property type="term" value="F:mevalonate kinase activity"/>
    <property type="evidence" value="ECO:0007669"/>
    <property type="project" value="UniProtKB-EC"/>
</dbReference>
<keyword evidence="18" id="KW-1185">Reference proteome</keyword>
<keyword evidence="8 14" id="KW-0418">Kinase</keyword>
<evidence type="ECO:0000259" key="16">
    <source>
        <dbReference type="Pfam" id="PF08544"/>
    </source>
</evidence>
<name>A0A1E4SYN5_9ASCO</name>
<feature type="domain" description="GHMP kinase N-terminal" evidence="15">
    <location>
        <begin position="120"/>
        <end position="209"/>
    </location>
</feature>
<evidence type="ECO:0000256" key="5">
    <source>
        <dbReference type="ARBA" id="ARBA00022516"/>
    </source>
</evidence>
<dbReference type="InterPro" id="IPR006205">
    <property type="entry name" value="Mev_gal_kin"/>
</dbReference>
<keyword evidence="4 14" id="KW-0963">Cytoplasm</keyword>
<evidence type="ECO:0000256" key="9">
    <source>
        <dbReference type="ARBA" id="ARBA00022840"/>
    </source>
</evidence>
<evidence type="ECO:0000256" key="14">
    <source>
        <dbReference type="RuleBase" id="RU363087"/>
    </source>
</evidence>
<dbReference type="GO" id="GO:0005524">
    <property type="term" value="F:ATP binding"/>
    <property type="evidence" value="ECO:0007669"/>
    <property type="project" value="UniProtKB-KW"/>
</dbReference>
<evidence type="ECO:0000256" key="1">
    <source>
        <dbReference type="ARBA" id="ARBA00004496"/>
    </source>
</evidence>
<evidence type="ECO:0000313" key="18">
    <source>
        <dbReference type="Proteomes" id="UP000094801"/>
    </source>
</evidence>
<accession>A0A1E4SYN5</accession>
<comment type="pathway">
    <text evidence="13 14">Isoprenoid biosynthesis; isopentenyl diphosphate biosynthesis via mevalonate pathway; isopentenyl diphosphate from (R)-mevalonate: step 1/3.</text>
</comment>
<dbReference type="GO" id="GO:0006696">
    <property type="term" value="P:ergosterol biosynthetic process"/>
    <property type="evidence" value="ECO:0007669"/>
    <property type="project" value="TreeGrafter"/>
</dbReference>
<keyword evidence="11 14" id="KW-0443">Lipid metabolism</keyword>
<dbReference type="InterPro" id="IPR036554">
    <property type="entry name" value="GHMP_kinase_C_sf"/>
</dbReference>